<dbReference type="GO" id="GO:0006814">
    <property type="term" value="P:sodium ion transport"/>
    <property type="evidence" value="ECO:0007669"/>
    <property type="project" value="UniProtKB-KW"/>
</dbReference>
<feature type="transmembrane region" description="Helical" evidence="14">
    <location>
        <begin position="35"/>
        <end position="56"/>
    </location>
</feature>
<comment type="similarity">
    <text evidence="2 13">Belongs to the sodium:solute symporter (SSF) (TC 2.A.21) family.</text>
</comment>
<keyword evidence="9" id="KW-0406">Ion transport</keyword>
<dbReference type="GO" id="GO:0005886">
    <property type="term" value="C:plasma membrane"/>
    <property type="evidence" value="ECO:0007669"/>
    <property type="project" value="UniProtKB-SubCell"/>
</dbReference>
<feature type="transmembrane region" description="Helical" evidence="14">
    <location>
        <begin position="432"/>
        <end position="449"/>
    </location>
</feature>
<feature type="transmembrane region" description="Helical" evidence="14">
    <location>
        <begin position="461"/>
        <end position="479"/>
    </location>
</feature>
<dbReference type="InterPro" id="IPR001734">
    <property type="entry name" value="Na/solute_symporter"/>
</dbReference>
<evidence type="ECO:0000256" key="6">
    <source>
        <dbReference type="ARBA" id="ARBA00022847"/>
    </source>
</evidence>
<dbReference type="Pfam" id="PF00474">
    <property type="entry name" value="SSF"/>
    <property type="match status" value="1"/>
</dbReference>
<dbReference type="OrthoDB" id="9766407at2"/>
<keyword evidence="10 14" id="KW-0472">Membrane</keyword>
<feature type="transmembrane region" description="Helical" evidence="14">
    <location>
        <begin position="6"/>
        <end position="23"/>
    </location>
</feature>
<evidence type="ECO:0000256" key="8">
    <source>
        <dbReference type="ARBA" id="ARBA00023053"/>
    </source>
</evidence>
<dbReference type="PANTHER" id="PTHR48086:SF3">
    <property type="entry name" value="SODIUM_PROLINE SYMPORTER"/>
    <property type="match status" value="1"/>
</dbReference>
<feature type="transmembrane region" description="Helical" evidence="14">
    <location>
        <begin position="117"/>
        <end position="136"/>
    </location>
</feature>
<feature type="transmembrane region" description="Helical" evidence="14">
    <location>
        <begin position="240"/>
        <end position="258"/>
    </location>
</feature>
<evidence type="ECO:0000256" key="2">
    <source>
        <dbReference type="ARBA" id="ARBA00006434"/>
    </source>
</evidence>
<keyword evidence="11" id="KW-0739">Sodium transport</keyword>
<feature type="transmembrane region" description="Helical" evidence="14">
    <location>
        <begin position="374"/>
        <end position="394"/>
    </location>
</feature>
<keyword evidence="5 14" id="KW-0812">Transmembrane</keyword>
<evidence type="ECO:0000313" key="16">
    <source>
        <dbReference type="Proteomes" id="UP000198304"/>
    </source>
</evidence>
<feature type="transmembrane region" description="Helical" evidence="14">
    <location>
        <begin position="151"/>
        <end position="173"/>
    </location>
</feature>
<protein>
    <submittedName>
        <fullName evidence="15">Solute:Na+ symporter, SSS family</fullName>
    </submittedName>
</protein>
<keyword evidence="16" id="KW-1185">Reference proteome</keyword>
<evidence type="ECO:0000313" key="15">
    <source>
        <dbReference type="EMBL" id="SNS64501.1"/>
    </source>
</evidence>
<dbReference type="InterPro" id="IPR050277">
    <property type="entry name" value="Sodium:Solute_Symporter"/>
</dbReference>
<keyword evidence="6" id="KW-0769">Symport</keyword>
<keyword evidence="4" id="KW-1003">Cell membrane</keyword>
<feature type="transmembrane region" description="Helical" evidence="14">
    <location>
        <begin position="279"/>
        <end position="304"/>
    </location>
</feature>
<dbReference type="PROSITE" id="PS50283">
    <property type="entry name" value="NA_SOLUT_SYMP_3"/>
    <property type="match status" value="1"/>
</dbReference>
<feature type="transmembrane region" description="Helical" evidence="14">
    <location>
        <begin position="400"/>
        <end position="420"/>
    </location>
</feature>
<gene>
    <name evidence="15" type="ORF">SAMN05446037_101577</name>
</gene>
<keyword evidence="7 14" id="KW-1133">Transmembrane helix</keyword>
<dbReference type="AlphaFoldDB" id="A0A239G5Y6"/>
<dbReference type="NCBIfam" id="TIGR00813">
    <property type="entry name" value="sss"/>
    <property type="match status" value="1"/>
</dbReference>
<feature type="transmembrane region" description="Helical" evidence="14">
    <location>
        <begin position="76"/>
        <end position="97"/>
    </location>
</feature>
<evidence type="ECO:0000256" key="13">
    <source>
        <dbReference type="RuleBase" id="RU362091"/>
    </source>
</evidence>
<name>A0A239G5Y6_9FIRM</name>
<comment type="catalytic activity">
    <reaction evidence="12">
        <text>L-proline(in) + Na(+)(in) = L-proline(out) + Na(+)(out)</text>
        <dbReference type="Rhea" id="RHEA:28967"/>
        <dbReference type="ChEBI" id="CHEBI:29101"/>
        <dbReference type="ChEBI" id="CHEBI:60039"/>
    </reaction>
</comment>
<evidence type="ECO:0000256" key="9">
    <source>
        <dbReference type="ARBA" id="ARBA00023065"/>
    </source>
</evidence>
<accession>A0A239G5Y6</accession>
<feature type="transmembrane region" description="Helical" evidence="14">
    <location>
        <begin position="324"/>
        <end position="353"/>
    </location>
</feature>
<dbReference type="CDD" id="cd10322">
    <property type="entry name" value="SLC5sbd"/>
    <property type="match status" value="1"/>
</dbReference>
<dbReference type="InterPro" id="IPR038377">
    <property type="entry name" value="Na/Glc_symporter_sf"/>
</dbReference>
<feature type="transmembrane region" description="Helical" evidence="14">
    <location>
        <begin position="180"/>
        <end position="198"/>
    </location>
</feature>
<dbReference type="PANTHER" id="PTHR48086">
    <property type="entry name" value="SODIUM/PROLINE SYMPORTER-RELATED"/>
    <property type="match status" value="1"/>
</dbReference>
<dbReference type="Gene3D" id="1.20.1730.10">
    <property type="entry name" value="Sodium/glucose cotransporter"/>
    <property type="match status" value="1"/>
</dbReference>
<evidence type="ECO:0000256" key="10">
    <source>
        <dbReference type="ARBA" id="ARBA00023136"/>
    </source>
</evidence>
<sequence length="489" mass="54037">MNKTVVYLLYFTFYTILLLFFGKSGFKQTKNARDFFVAGNSLGLTASVLTFSATWFSAASMQGVSGSLYAYGYNTVLYAVVPWFLGAAFLVVLASRLKVYDILTVPEYFYIRYNSKWLQAMAGVMIVITYILYMIIQVRGFGIVISELLDINYIFAIVLVYLFVIYTTFGGLLSVTKTDGLNFILILMGTLLAAVIVLRDIGGITLMHERAALVETRPFPNFPHVTEKGSLLDPFAKGELPPLLTFTSFFGWGLGLAANPQYAIRIVSAKNTKTAIKMICYSVFFLAFIYLGMMVIGIGGRVLQPTIESIHSVDEVFPYMINNIIYSPFSGLILISITAAAISTANSQLLIAASGFTYDLYKNLFNPNIHEDKFLNLNRIFIFAAGTVSLLLAINPPASLLIYGGYIWGFFSATFLLPLYGGLFWKKATKEGATASFIIGLLTISSFMIRNYLVVGEKNAMVHPALPGVIASALTFYFVSKHFHAKGRG</sequence>
<comment type="subcellular location">
    <subcellularLocation>
        <location evidence="1">Cell membrane</location>
        <topology evidence="1">Multi-pass membrane protein</topology>
    </subcellularLocation>
</comment>
<dbReference type="RefSeq" id="WP_089283722.1">
    <property type="nucleotide sequence ID" value="NZ_FZOJ01000015.1"/>
</dbReference>
<keyword evidence="3" id="KW-0813">Transport</keyword>
<evidence type="ECO:0000256" key="1">
    <source>
        <dbReference type="ARBA" id="ARBA00004651"/>
    </source>
</evidence>
<dbReference type="GO" id="GO:0015293">
    <property type="term" value="F:symporter activity"/>
    <property type="evidence" value="ECO:0007669"/>
    <property type="project" value="UniProtKB-KW"/>
</dbReference>
<evidence type="ECO:0000256" key="14">
    <source>
        <dbReference type="SAM" id="Phobius"/>
    </source>
</evidence>
<proteinExistence type="inferred from homology"/>
<evidence type="ECO:0000256" key="7">
    <source>
        <dbReference type="ARBA" id="ARBA00022989"/>
    </source>
</evidence>
<organism evidence="15 16">
    <name type="scientific">Anaerovirgula multivorans</name>
    <dbReference type="NCBI Taxonomy" id="312168"/>
    <lineage>
        <taxon>Bacteria</taxon>
        <taxon>Bacillati</taxon>
        <taxon>Bacillota</taxon>
        <taxon>Clostridia</taxon>
        <taxon>Peptostreptococcales</taxon>
        <taxon>Natronincolaceae</taxon>
        <taxon>Anaerovirgula</taxon>
    </lineage>
</organism>
<evidence type="ECO:0000256" key="4">
    <source>
        <dbReference type="ARBA" id="ARBA00022475"/>
    </source>
</evidence>
<dbReference type="Proteomes" id="UP000198304">
    <property type="component" value="Unassembled WGS sequence"/>
</dbReference>
<dbReference type="EMBL" id="FZOJ01000015">
    <property type="protein sequence ID" value="SNS64501.1"/>
    <property type="molecule type" value="Genomic_DNA"/>
</dbReference>
<reference evidence="16" key="1">
    <citation type="submission" date="2017-06" db="EMBL/GenBank/DDBJ databases">
        <authorList>
            <person name="Varghese N."/>
            <person name="Submissions S."/>
        </authorList>
    </citation>
    <scope>NUCLEOTIDE SEQUENCE [LARGE SCALE GENOMIC DNA]</scope>
    <source>
        <strain evidence="16">SCA</strain>
    </source>
</reference>
<keyword evidence="8" id="KW-0915">Sodium</keyword>
<evidence type="ECO:0000256" key="5">
    <source>
        <dbReference type="ARBA" id="ARBA00022692"/>
    </source>
</evidence>
<evidence type="ECO:0000256" key="3">
    <source>
        <dbReference type="ARBA" id="ARBA00022448"/>
    </source>
</evidence>
<evidence type="ECO:0000256" key="12">
    <source>
        <dbReference type="ARBA" id="ARBA00033708"/>
    </source>
</evidence>
<evidence type="ECO:0000256" key="11">
    <source>
        <dbReference type="ARBA" id="ARBA00023201"/>
    </source>
</evidence>